<evidence type="ECO:0000256" key="1">
    <source>
        <dbReference type="ARBA" id="ARBA00009179"/>
    </source>
</evidence>
<sequence>MKFKKIRFYLLAVILLIAVSGSWVGLASQQPPEDLEHLRIRLLTHLISQQMSTNHFSHKALDDTLSAAAFDLYAQQLDYQKRFLIREDIDRLGAERHNIDDQIVRGELSLPKTGARLLRLRVETVSGMIPEILDHGFDFTVNEVFETDPEKIDYAEDMAGLKNRWQQILKYQVLMRYVQLYEEQNKAAASSEHKALPVKAVIDAALLEQAVQKVRRSTEHLLDRLLEQTEKDHFERFLNAFVRAYDPHSAYLAPDALEDFEIYMKGSLEGIGATLREDDGFIRVVEIIPGSPAAKQGQLAAEDIILKVGEGNQEPIDVTETRLRDAVRLIRGKKGTEVHLTIRKPTGAERVIAITRDVVEIEEGFAKSTTVPVSGHKGQCYGYLRIPSFYRDFQGSREGRQARNVTDDVRRELEQLKKQGITGLVLDLRNNGGGSLSDAISVAGLFIASGPVVQVKSSDGDIRVFEDEDPGIVYGGPLVVMVNRFSASASEILAGAIQDYGRGVVVGGDGTHGKGTVQAIFDMDQPLTYSPLAKLKPLGALKVTVQKFYRINGGSTQVKGVEPDIHLPDRLAFLESGEKYIEYALPWDTITNVPFKRWSRLPNVAELRRLSEQRVTNGHRFDAIVAETRRNRQRSRDTLRSVRLTDILEERSALRAAGAEDFVEDLASKRLSPDKDFENLADEISGDLYVGEAMAVLTDMKQLTANSDSRIAGQLSAVH</sequence>
<name>Q3A405_SYNC1</name>
<dbReference type="GO" id="GO:0008236">
    <property type="term" value="F:serine-type peptidase activity"/>
    <property type="evidence" value="ECO:0007669"/>
    <property type="project" value="UniProtKB-KW"/>
</dbReference>
<dbReference type="NCBIfam" id="TIGR00225">
    <property type="entry name" value="prc"/>
    <property type="match status" value="1"/>
</dbReference>
<dbReference type="CDD" id="cd07560">
    <property type="entry name" value="Peptidase_S41_CPP"/>
    <property type="match status" value="1"/>
</dbReference>
<dbReference type="CDD" id="cd06782">
    <property type="entry name" value="cpPDZ_CPP-like"/>
    <property type="match status" value="1"/>
</dbReference>
<evidence type="ECO:0000256" key="2">
    <source>
        <dbReference type="ARBA" id="ARBA00022670"/>
    </source>
</evidence>
<gene>
    <name evidence="7" type="ordered locus">Pcar_1658</name>
</gene>
<dbReference type="SUPFAM" id="SSF50156">
    <property type="entry name" value="PDZ domain-like"/>
    <property type="match status" value="1"/>
</dbReference>
<dbReference type="GO" id="GO:0004175">
    <property type="term" value="F:endopeptidase activity"/>
    <property type="evidence" value="ECO:0007669"/>
    <property type="project" value="TreeGrafter"/>
</dbReference>
<dbReference type="Proteomes" id="UP000002534">
    <property type="component" value="Chromosome"/>
</dbReference>
<dbReference type="STRING" id="338963.Pcar_1658"/>
<keyword evidence="4 5" id="KW-0720">Serine protease</keyword>
<dbReference type="InterPro" id="IPR040573">
    <property type="entry name" value="TSP_N"/>
</dbReference>
<protein>
    <submittedName>
        <fullName evidence="7">Periplasmic peptidase, S41 family, PDZ/DHR/GLGF domain-containing</fullName>
    </submittedName>
</protein>
<accession>Q3A405</accession>
<proteinExistence type="inferred from homology"/>
<dbReference type="KEGG" id="pca:Pcar_1658"/>
<dbReference type="Pfam" id="PF03572">
    <property type="entry name" value="Peptidase_S41"/>
    <property type="match status" value="1"/>
</dbReference>
<dbReference type="InterPro" id="IPR001478">
    <property type="entry name" value="PDZ"/>
</dbReference>
<dbReference type="AlphaFoldDB" id="Q3A405"/>
<dbReference type="SMART" id="SM00245">
    <property type="entry name" value="TSPc"/>
    <property type="match status" value="1"/>
</dbReference>
<dbReference type="GO" id="GO:0030288">
    <property type="term" value="C:outer membrane-bounded periplasmic space"/>
    <property type="evidence" value="ECO:0007669"/>
    <property type="project" value="TreeGrafter"/>
</dbReference>
<dbReference type="InterPro" id="IPR036034">
    <property type="entry name" value="PDZ_sf"/>
</dbReference>
<dbReference type="SMART" id="SM00228">
    <property type="entry name" value="PDZ"/>
    <property type="match status" value="1"/>
</dbReference>
<keyword evidence="2 5" id="KW-0645">Protease</keyword>
<dbReference type="MEROPS" id="S41.001"/>
<dbReference type="Gene3D" id="3.90.226.10">
    <property type="entry name" value="2-enoyl-CoA Hydratase, Chain A, domain 1"/>
    <property type="match status" value="1"/>
</dbReference>
<dbReference type="Pfam" id="PF11818">
    <property type="entry name" value="DUF3340"/>
    <property type="match status" value="1"/>
</dbReference>
<dbReference type="RefSeq" id="WP_011341391.1">
    <property type="nucleotide sequence ID" value="NC_007498.2"/>
</dbReference>
<dbReference type="InterPro" id="IPR005151">
    <property type="entry name" value="Tail-specific_protease"/>
</dbReference>
<keyword evidence="8" id="KW-1185">Reference proteome</keyword>
<dbReference type="Pfam" id="PF17804">
    <property type="entry name" value="TSP_NTD"/>
    <property type="match status" value="1"/>
</dbReference>
<comment type="similarity">
    <text evidence="1 5">Belongs to the peptidase S41A family.</text>
</comment>
<dbReference type="HOGENOM" id="CLU_016199_1_0_7"/>
<evidence type="ECO:0000313" key="8">
    <source>
        <dbReference type="Proteomes" id="UP000002534"/>
    </source>
</evidence>
<dbReference type="PANTHER" id="PTHR32060:SF22">
    <property type="entry name" value="CARBOXYL-TERMINAL-PROCESSING PEPTIDASE 3, CHLOROPLASTIC"/>
    <property type="match status" value="1"/>
</dbReference>
<dbReference type="OrthoDB" id="9812068at2"/>
<dbReference type="Pfam" id="PF00595">
    <property type="entry name" value="PDZ"/>
    <property type="match status" value="1"/>
</dbReference>
<evidence type="ECO:0000313" key="7">
    <source>
        <dbReference type="EMBL" id="ABA88902.1"/>
    </source>
</evidence>
<dbReference type="Gene3D" id="3.30.750.44">
    <property type="match status" value="1"/>
</dbReference>
<dbReference type="SUPFAM" id="SSF52096">
    <property type="entry name" value="ClpP/crotonase"/>
    <property type="match status" value="1"/>
</dbReference>
<dbReference type="GO" id="GO:0006508">
    <property type="term" value="P:proteolysis"/>
    <property type="evidence" value="ECO:0007669"/>
    <property type="project" value="UniProtKB-KW"/>
</dbReference>
<dbReference type="PANTHER" id="PTHR32060">
    <property type="entry name" value="TAIL-SPECIFIC PROTEASE"/>
    <property type="match status" value="1"/>
</dbReference>
<dbReference type="InterPro" id="IPR004447">
    <property type="entry name" value="Peptidase_S41A"/>
</dbReference>
<reference evidence="8" key="1">
    <citation type="submission" date="2005-10" db="EMBL/GenBank/DDBJ databases">
        <title>Complete sequence of Pelobacter carbinolicus DSM 2380.</title>
        <authorList>
            <person name="Copeland A."/>
            <person name="Lucas S."/>
            <person name="Lapidus A."/>
            <person name="Barry K."/>
            <person name="Detter J.C."/>
            <person name="Glavina T."/>
            <person name="Hammon N."/>
            <person name="Israni S."/>
            <person name="Pitluck S."/>
            <person name="Chertkov O."/>
            <person name="Schmutz J."/>
            <person name="Larimer F."/>
            <person name="Land M."/>
            <person name="Kyrpides N."/>
            <person name="Ivanova N."/>
            <person name="Richardson P."/>
        </authorList>
    </citation>
    <scope>NUCLEOTIDE SEQUENCE [LARGE SCALE GENOMIC DNA]</scope>
    <source>
        <strain evidence="8">DSM 2380 / NBRC 103641 / GraBd1</strain>
    </source>
</reference>
<feature type="domain" description="PDZ" evidence="6">
    <location>
        <begin position="261"/>
        <end position="331"/>
    </location>
</feature>
<dbReference type="PROSITE" id="PS50106">
    <property type="entry name" value="PDZ"/>
    <property type="match status" value="1"/>
</dbReference>
<evidence type="ECO:0000256" key="4">
    <source>
        <dbReference type="ARBA" id="ARBA00022825"/>
    </source>
</evidence>
<evidence type="ECO:0000256" key="5">
    <source>
        <dbReference type="RuleBase" id="RU004404"/>
    </source>
</evidence>
<keyword evidence="3 5" id="KW-0378">Hydrolase</keyword>
<dbReference type="InterPro" id="IPR029045">
    <property type="entry name" value="ClpP/crotonase-like_dom_sf"/>
</dbReference>
<evidence type="ECO:0000259" key="6">
    <source>
        <dbReference type="PROSITE" id="PS50106"/>
    </source>
</evidence>
<dbReference type="GO" id="GO:0007165">
    <property type="term" value="P:signal transduction"/>
    <property type="evidence" value="ECO:0007669"/>
    <property type="project" value="TreeGrafter"/>
</dbReference>
<dbReference type="FunFam" id="3.90.226.10:FF:000090">
    <property type="entry name" value="Tail-specific protease"/>
    <property type="match status" value="1"/>
</dbReference>
<evidence type="ECO:0000256" key="3">
    <source>
        <dbReference type="ARBA" id="ARBA00022801"/>
    </source>
</evidence>
<dbReference type="EMBL" id="CP000142">
    <property type="protein sequence ID" value="ABA88902.1"/>
    <property type="molecule type" value="Genomic_DNA"/>
</dbReference>
<dbReference type="eggNOG" id="COG0793">
    <property type="taxonomic scope" value="Bacteria"/>
</dbReference>
<dbReference type="InterPro" id="IPR020992">
    <property type="entry name" value="Tail_Prtase_C"/>
</dbReference>
<dbReference type="Gene3D" id="2.30.42.10">
    <property type="match status" value="1"/>
</dbReference>
<organism evidence="7 8">
    <name type="scientific">Syntrophotalea carbinolica (strain DSM 2380 / NBRC 103641 / GraBd1)</name>
    <name type="common">Pelobacter carbinolicus</name>
    <dbReference type="NCBI Taxonomy" id="338963"/>
    <lineage>
        <taxon>Bacteria</taxon>
        <taxon>Pseudomonadati</taxon>
        <taxon>Thermodesulfobacteriota</taxon>
        <taxon>Desulfuromonadia</taxon>
        <taxon>Desulfuromonadales</taxon>
        <taxon>Syntrophotaleaceae</taxon>
        <taxon>Syntrophotalea</taxon>
    </lineage>
</organism>
<reference evidence="7 8" key="2">
    <citation type="journal article" date="2012" name="BMC Genomics">
        <title>The genome of Pelobacter carbinolicus reveals surprising metabolic capabilities and physiological features.</title>
        <authorList>
            <person name="Aklujkar M."/>
            <person name="Haveman S.A."/>
            <person name="Didonato R.Jr."/>
            <person name="Chertkov O."/>
            <person name="Han C.S."/>
            <person name="Land M.L."/>
            <person name="Brown P."/>
            <person name="Lovley D.R."/>
        </authorList>
    </citation>
    <scope>NUCLEOTIDE SEQUENCE [LARGE SCALE GENOMIC DNA]</scope>
    <source>
        <strain evidence="8">DSM 2380 / NBRC 103641 / GraBd1</strain>
    </source>
</reference>